<dbReference type="Proteomes" id="UP000807469">
    <property type="component" value="Unassembled WGS sequence"/>
</dbReference>
<dbReference type="OrthoDB" id="3062213at2759"/>
<comment type="caution">
    <text evidence="2">The sequence shown here is derived from an EMBL/GenBank/DDBJ whole genome shotgun (WGS) entry which is preliminary data.</text>
</comment>
<sequence>MSESNEPPVGNASIDYMKVTTEERHLIMPFRHEYEHEYNRAARIGFLKDKICAAVFNLWKSRGIYAATEQLFDQKVEVINNYVRNNWRRPRKINTNTKGAVTVRIHDLIWERMPAKVERRIQELANSDTAIATNDDRFLQYFNTAIQDVRKTLSPGEVAQLKSIKEERQKIGNPPEKQNKIYQRDGPIRARRAASQLWMEMGMVQFALGAVRINGQWELEIYDQAAQHMEVNRRISFRQMWPKVVDDLEQKYLQYLRYLYDLGHPTEPRTEPNIKDRPDLKVDHDTVSGLPIMPGPPPPDVYQLTKDLGTIIRLYLNSHYRLASGHLYQTAPYTAIIERTAEFIDPEYLPPGFEFKDPNYMNREQMLAFILHVRSRQGGSDYESAFRFKAYFKEKNGFMPALYNTSNADAVATKIAEKQQARQKGKKKKGKKGPRRRTENNNDGGTEIAVGASGTMETDMTPDPEMNLWHGFGNQEHFAPEVQGFPEIPEGNKNVAPPSLPPRPKPKPRTPPKAQKENQAPEYVEIDETTYQRMRQVQEGLILTSINGPADGLPRYQVTRNLWELYISQDSTTTGSPAVLPPPPMQMSAATTYTWITQPSELCNIGTVPEPMQQINTMHGPGTASAPHVQVTETTFNHGRGTDNAPQVQVTQNTHNNGMGTDNEPHAHFTPNTHINGRGTDNEPHVQVTQNTHNDGMGTDTAPQVQVTQNTHNDGMGTDNAPQVQVTQNTHNHGMGTDYAPHAHFTPNTHNNGGGNDNAPQLQVTQNSHNNGMGTDNAPHVQVTQNTHNDGMGTDNAPHAHFTQNTHNNGRGTVPTPGKRTSVPSRGKKRGADDIAAEEAAELTANAGGVRKRKKRTRDA</sequence>
<feature type="region of interest" description="Disordered" evidence="1">
    <location>
        <begin position="415"/>
        <end position="459"/>
    </location>
</feature>
<name>A0A9P6CSV2_9AGAR</name>
<proteinExistence type="predicted"/>
<dbReference type="AlphaFoldDB" id="A0A9P6CSV2"/>
<evidence type="ECO:0000313" key="2">
    <source>
        <dbReference type="EMBL" id="KAF9470933.1"/>
    </source>
</evidence>
<feature type="compositionally biased region" description="Polar residues" evidence="1">
    <location>
        <begin position="802"/>
        <end position="811"/>
    </location>
</feature>
<reference evidence="2" key="1">
    <citation type="submission" date="2020-11" db="EMBL/GenBank/DDBJ databases">
        <authorList>
            <consortium name="DOE Joint Genome Institute"/>
            <person name="Ahrendt S."/>
            <person name="Riley R."/>
            <person name="Andreopoulos W."/>
            <person name="Labutti K."/>
            <person name="Pangilinan J."/>
            <person name="Ruiz-Duenas F.J."/>
            <person name="Barrasa J.M."/>
            <person name="Sanchez-Garcia M."/>
            <person name="Camarero S."/>
            <person name="Miyauchi S."/>
            <person name="Serrano A."/>
            <person name="Linde D."/>
            <person name="Babiker R."/>
            <person name="Drula E."/>
            <person name="Ayuso-Fernandez I."/>
            <person name="Pacheco R."/>
            <person name="Padilla G."/>
            <person name="Ferreira P."/>
            <person name="Barriuso J."/>
            <person name="Kellner H."/>
            <person name="Castanera R."/>
            <person name="Alfaro M."/>
            <person name="Ramirez L."/>
            <person name="Pisabarro A.G."/>
            <person name="Kuo A."/>
            <person name="Tritt A."/>
            <person name="Lipzen A."/>
            <person name="He G."/>
            <person name="Yan M."/>
            <person name="Ng V."/>
            <person name="Cullen D."/>
            <person name="Martin F."/>
            <person name="Rosso M.-N."/>
            <person name="Henrissat B."/>
            <person name="Hibbett D."/>
            <person name="Martinez A.T."/>
            <person name="Grigoriev I.V."/>
        </authorList>
    </citation>
    <scope>NUCLEOTIDE SEQUENCE</scope>
    <source>
        <strain evidence="2">CIRM-BRFM 674</strain>
    </source>
</reference>
<accession>A0A9P6CSV2</accession>
<evidence type="ECO:0000313" key="3">
    <source>
        <dbReference type="Proteomes" id="UP000807469"/>
    </source>
</evidence>
<evidence type="ECO:0000256" key="1">
    <source>
        <dbReference type="SAM" id="MobiDB-lite"/>
    </source>
</evidence>
<feature type="region of interest" description="Disordered" evidence="1">
    <location>
        <begin position="484"/>
        <end position="522"/>
    </location>
</feature>
<dbReference type="EMBL" id="MU155803">
    <property type="protein sequence ID" value="KAF9470933.1"/>
    <property type="molecule type" value="Genomic_DNA"/>
</dbReference>
<feature type="compositionally biased region" description="Polar residues" evidence="1">
    <location>
        <begin position="758"/>
        <end position="774"/>
    </location>
</feature>
<feature type="compositionally biased region" description="Basic residues" evidence="1">
    <location>
        <begin position="421"/>
        <end position="435"/>
    </location>
</feature>
<gene>
    <name evidence="2" type="ORF">BDN70DRAFT_901731</name>
</gene>
<organism evidence="2 3">
    <name type="scientific">Pholiota conissans</name>
    <dbReference type="NCBI Taxonomy" id="109636"/>
    <lineage>
        <taxon>Eukaryota</taxon>
        <taxon>Fungi</taxon>
        <taxon>Dikarya</taxon>
        <taxon>Basidiomycota</taxon>
        <taxon>Agaricomycotina</taxon>
        <taxon>Agaricomycetes</taxon>
        <taxon>Agaricomycetidae</taxon>
        <taxon>Agaricales</taxon>
        <taxon>Agaricineae</taxon>
        <taxon>Strophariaceae</taxon>
        <taxon>Pholiota</taxon>
    </lineage>
</organism>
<feature type="region of interest" description="Disordered" evidence="1">
    <location>
        <begin position="742"/>
        <end position="836"/>
    </location>
</feature>
<keyword evidence="3" id="KW-1185">Reference proteome</keyword>
<protein>
    <submittedName>
        <fullName evidence="2">Uncharacterized protein</fullName>
    </submittedName>
</protein>